<gene>
    <name evidence="2" type="ORF">JOE68_001564</name>
</gene>
<reference evidence="2 3" key="1">
    <citation type="submission" date="2021-01" db="EMBL/GenBank/DDBJ databases">
        <title>Sequencing the genomes of 1000 actinobacteria strains.</title>
        <authorList>
            <person name="Klenk H.-P."/>
        </authorList>
    </citation>
    <scope>NUCLEOTIDE SEQUENCE [LARGE SCALE GENOMIC DNA]</scope>
    <source>
        <strain evidence="2 3">DSM 44581</strain>
    </source>
</reference>
<dbReference type="Proteomes" id="UP001195724">
    <property type="component" value="Unassembled WGS sequence"/>
</dbReference>
<evidence type="ECO:0000313" key="2">
    <source>
        <dbReference type="EMBL" id="MBM7810699.1"/>
    </source>
</evidence>
<protein>
    <submittedName>
        <fullName evidence="2">Uncharacterized protein</fullName>
    </submittedName>
</protein>
<proteinExistence type="predicted"/>
<organism evidence="2 3">
    <name type="scientific">Saccharothrix algeriensis</name>
    <dbReference type="NCBI Taxonomy" id="173560"/>
    <lineage>
        <taxon>Bacteria</taxon>
        <taxon>Bacillati</taxon>
        <taxon>Actinomycetota</taxon>
        <taxon>Actinomycetes</taxon>
        <taxon>Pseudonocardiales</taxon>
        <taxon>Pseudonocardiaceae</taxon>
        <taxon>Saccharothrix</taxon>
    </lineage>
</organism>
<accession>A0ABS2S391</accession>
<dbReference type="EMBL" id="JAFBCL010000001">
    <property type="protein sequence ID" value="MBM7810699.1"/>
    <property type="molecule type" value="Genomic_DNA"/>
</dbReference>
<name>A0ABS2S391_9PSEU</name>
<evidence type="ECO:0000256" key="1">
    <source>
        <dbReference type="SAM" id="MobiDB-lite"/>
    </source>
</evidence>
<feature type="region of interest" description="Disordered" evidence="1">
    <location>
        <begin position="1"/>
        <end position="43"/>
    </location>
</feature>
<evidence type="ECO:0000313" key="3">
    <source>
        <dbReference type="Proteomes" id="UP001195724"/>
    </source>
</evidence>
<comment type="caution">
    <text evidence="2">The sequence shown here is derived from an EMBL/GenBank/DDBJ whole genome shotgun (WGS) entry which is preliminary data.</text>
</comment>
<keyword evidence="3" id="KW-1185">Reference proteome</keyword>
<feature type="compositionally biased region" description="Polar residues" evidence="1">
    <location>
        <begin position="1"/>
        <end position="15"/>
    </location>
</feature>
<sequence length="43" mass="4730">MAQVNTVQWSTSPPVDTTDRGRPQPAQARRSLVAGPLWERPTA</sequence>